<keyword evidence="1" id="KW-0472">Membrane</keyword>
<organism evidence="3 5">
    <name type="scientific">Enterococcus avium ATCC 14025</name>
    <dbReference type="NCBI Taxonomy" id="1140002"/>
    <lineage>
        <taxon>Bacteria</taxon>
        <taxon>Bacillati</taxon>
        <taxon>Bacillota</taxon>
        <taxon>Bacilli</taxon>
        <taxon>Lactobacillales</taxon>
        <taxon>Enterococcaceae</taxon>
        <taxon>Enterococcus</taxon>
    </lineage>
</organism>
<dbReference type="EMBL" id="ASWL01000005">
    <property type="protein sequence ID" value="EOU19681.1"/>
    <property type="molecule type" value="Genomic_DNA"/>
</dbReference>
<accession>A0AAV3IZD8</accession>
<dbReference type="EMBL" id="AHYV01000045">
    <property type="protein sequence ID" value="EOT39045.1"/>
    <property type="molecule type" value="Genomic_DNA"/>
</dbReference>
<gene>
    <name evidence="3" type="ORF">I570_02962</name>
    <name evidence="2" type="ORF">OMU_04291</name>
</gene>
<protein>
    <submittedName>
        <fullName evidence="3">Uncharacterized protein</fullName>
    </submittedName>
</protein>
<comment type="caution">
    <text evidence="3">The sequence shown here is derived from an EMBL/GenBank/DDBJ whole genome shotgun (WGS) entry which is preliminary data.</text>
</comment>
<keyword evidence="4" id="KW-1185">Reference proteome</keyword>
<evidence type="ECO:0000256" key="1">
    <source>
        <dbReference type="SAM" id="Phobius"/>
    </source>
</evidence>
<evidence type="ECO:0000313" key="2">
    <source>
        <dbReference type="EMBL" id="EOT39045.1"/>
    </source>
</evidence>
<reference evidence="2 4" key="1">
    <citation type="submission" date="2013-03" db="EMBL/GenBank/DDBJ databases">
        <title>The Genome Sequence of Enterococcus avium ATCC_14025 (Illumina only assembly).</title>
        <authorList>
            <consortium name="The Broad Institute Genomics Platform"/>
            <consortium name="The Broad Institute Genome Sequencing Center for Infectious Disease"/>
            <person name="Earl A."/>
            <person name="Russ C."/>
            <person name="Gilmore M."/>
            <person name="Surin D."/>
            <person name="Walker B."/>
            <person name="Young S."/>
            <person name="Zeng Q."/>
            <person name="Gargeya S."/>
            <person name="Fitzgerald M."/>
            <person name="Haas B."/>
            <person name="Abouelleil A."/>
            <person name="Allen A.W."/>
            <person name="Alvarado L."/>
            <person name="Arachchi H.M."/>
            <person name="Berlin A.M."/>
            <person name="Chapman S.B."/>
            <person name="Gainer-Dewar J."/>
            <person name="Goldberg J."/>
            <person name="Griggs A."/>
            <person name="Gujja S."/>
            <person name="Hansen M."/>
            <person name="Howarth C."/>
            <person name="Imamovic A."/>
            <person name="Ireland A."/>
            <person name="Larimer J."/>
            <person name="McCowan C."/>
            <person name="Murphy C."/>
            <person name="Pearson M."/>
            <person name="Poon T.W."/>
            <person name="Priest M."/>
            <person name="Roberts A."/>
            <person name="Saif S."/>
            <person name="Shea T."/>
            <person name="Sisk P."/>
            <person name="Sykes S."/>
            <person name="Wortman J."/>
            <person name="Nusbaum C."/>
            <person name="Birren B."/>
        </authorList>
    </citation>
    <scope>NUCLEOTIDE SEQUENCE [LARGE SCALE GENOMIC DNA]</scope>
    <source>
        <strain evidence="2 4">ATCC 14025</strain>
    </source>
</reference>
<feature type="transmembrane region" description="Helical" evidence="1">
    <location>
        <begin position="6"/>
        <end position="25"/>
    </location>
</feature>
<dbReference type="RefSeq" id="WP_016182029.1">
    <property type="nucleotide sequence ID" value="NZ_KE136368.1"/>
</dbReference>
<feature type="transmembrane region" description="Helical" evidence="1">
    <location>
        <begin position="115"/>
        <end position="136"/>
    </location>
</feature>
<name>A0AAV3IZD8_ENTAV</name>
<dbReference type="AlphaFoldDB" id="A0AAV3IZD8"/>
<dbReference type="Proteomes" id="UP000014107">
    <property type="component" value="Unassembled WGS sequence"/>
</dbReference>
<sequence length="140" mass="16076">MVYIGTFLFSLLAINFFYRVIKLFIKVNKQAYSENTKHIFRCSSCDQSYSLLGPEVRKIIKGAVRINKSSPKNQTTLYKFSCPSCGNYSNQEKIFDLNTTKALGKVRVQMDSYQIPIFGDFLLKGLLPILVFAPFLKFFT</sequence>
<reference evidence="3 5" key="2">
    <citation type="submission" date="2013-03" db="EMBL/GenBank/DDBJ databases">
        <title>The Genome Sequence of Enterococcus avium ATCC_14025 (PacBio/Illumina hybrid assembly).</title>
        <authorList>
            <consortium name="The Broad Institute Genomics Platform"/>
            <consortium name="The Broad Institute Genome Sequencing Center for Infectious Disease"/>
            <person name="Earl A."/>
            <person name="Russ C."/>
            <person name="Gilmore M."/>
            <person name="Surin D."/>
            <person name="Walker B."/>
            <person name="Young S."/>
            <person name="Zeng Q."/>
            <person name="Gargeya S."/>
            <person name="Fitzgerald M."/>
            <person name="Haas B."/>
            <person name="Abouelleil A."/>
            <person name="Allen A.W."/>
            <person name="Alvarado L."/>
            <person name="Arachchi H.M."/>
            <person name="Berlin A.M."/>
            <person name="Chapman S.B."/>
            <person name="Gainer-Dewar J."/>
            <person name="Goldberg J."/>
            <person name="Griggs A."/>
            <person name="Gujja S."/>
            <person name="Hansen M."/>
            <person name="Howarth C."/>
            <person name="Imamovic A."/>
            <person name="Ireland A."/>
            <person name="Larimer J."/>
            <person name="McCowan C."/>
            <person name="Murphy C."/>
            <person name="Pearson M."/>
            <person name="Poon T.W."/>
            <person name="Priest M."/>
            <person name="Roberts A."/>
            <person name="Saif S."/>
            <person name="Shea T."/>
            <person name="Sisk P."/>
            <person name="Sykes S."/>
            <person name="Wortman J."/>
            <person name="Nusbaum C."/>
            <person name="Birren B."/>
        </authorList>
    </citation>
    <scope>NUCLEOTIDE SEQUENCE [LARGE SCALE GENOMIC DNA]</scope>
    <source>
        <strain evidence="3 5">ATCC 14025</strain>
    </source>
</reference>
<proteinExistence type="predicted"/>
<keyword evidence="1" id="KW-1133">Transmembrane helix</keyword>
<keyword evidence="1" id="KW-0812">Transmembrane</keyword>
<evidence type="ECO:0000313" key="3">
    <source>
        <dbReference type="EMBL" id="EOU19681.1"/>
    </source>
</evidence>
<evidence type="ECO:0000313" key="4">
    <source>
        <dbReference type="Proteomes" id="UP000014104"/>
    </source>
</evidence>
<evidence type="ECO:0000313" key="5">
    <source>
        <dbReference type="Proteomes" id="UP000014107"/>
    </source>
</evidence>
<dbReference type="Proteomes" id="UP000014104">
    <property type="component" value="Unassembled WGS sequence"/>
</dbReference>